<keyword evidence="1" id="KW-0805">Transcription regulation</keyword>
<feature type="domain" description="HTH gntR-type" evidence="4">
    <location>
        <begin position="22"/>
        <end position="90"/>
    </location>
</feature>
<dbReference type="Gene3D" id="1.10.10.10">
    <property type="entry name" value="Winged helix-like DNA-binding domain superfamily/Winged helix DNA-binding domain"/>
    <property type="match status" value="1"/>
</dbReference>
<dbReference type="SUPFAM" id="SSF48008">
    <property type="entry name" value="GntR ligand-binding domain-like"/>
    <property type="match status" value="1"/>
</dbReference>
<gene>
    <name evidence="5" type="ORF">ESP51_16710</name>
</gene>
<dbReference type="CDD" id="cd07377">
    <property type="entry name" value="WHTH_GntR"/>
    <property type="match status" value="1"/>
</dbReference>
<reference evidence="5 6" key="1">
    <citation type="submission" date="2019-01" db="EMBL/GenBank/DDBJ databases">
        <title>Agromyces.</title>
        <authorList>
            <person name="Li J."/>
        </authorList>
    </citation>
    <scope>NUCLEOTIDE SEQUENCE [LARGE SCALE GENOMIC DNA]</scope>
    <source>
        <strain evidence="5 6">DSM 15934</strain>
    </source>
</reference>
<dbReference type="InterPro" id="IPR036390">
    <property type="entry name" value="WH_DNA-bd_sf"/>
</dbReference>
<comment type="caution">
    <text evidence="5">The sequence shown here is derived from an EMBL/GenBank/DDBJ whole genome shotgun (WGS) entry which is preliminary data.</text>
</comment>
<evidence type="ECO:0000256" key="1">
    <source>
        <dbReference type="ARBA" id="ARBA00023015"/>
    </source>
</evidence>
<dbReference type="SUPFAM" id="SSF46785">
    <property type="entry name" value="Winged helix' DNA-binding domain"/>
    <property type="match status" value="1"/>
</dbReference>
<organism evidence="5 6">
    <name type="scientific">Agromyces albus</name>
    <dbReference type="NCBI Taxonomy" id="205332"/>
    <lineage>
        <taxon>Bacteria</taxon>
        <taxon>Bacillati</taxon>
        <taxon>Actinomycetota</taxon>
        <taxon>Actinomycetes</taxon>
        <taxon>Micrococcales</taxon>
        <taxon>Microbacteriaceae</taxon>
        <taxon>Agromyces</taxon>
    </lineage>
</organism>
<evidence type="ECO:0000313" key="6">
    <source>
        <dbReference type="Proteomes" id="UP000293865"/>
    </source>
</evidence>
<dbReference type="PANTHER" id="PTHR43537">
    <property type="entry name" value="TRANSCRIPTIONAL REGULATOR, GNTR FAMILY"/>
    <property type="match status" value="1"/>
</dbReference>
<dbReference type="GO" id="GO:0003677">
    <property type="term" value="F:DNA binding"/>
    <property type="evidence" value="ECO:0007669"/>
    <property type="project" value="UniProtKB-KW"/>
</dbReference>
<evidence type="ECO:0000259" key="4">
    <source>
        <dbReference type="PROSITE" id="PS50949"/>
    </source>
</evidence>
<dbReference type="EMBL" id="SDPN01000041">
    <property type="protein sequence ID" value="RXZ67710.1"/>
    <property type="molecule type" value="Genomic_DNA"/>
</dbReference>
<dbReference type="Pfam" id="PF00392">
    <property type="entry name" value="GntR"/>
    <property type="match status" value="1"/>
</dbReference>
<dbReference type="RefSeq" id="WP_129522027.1">
    <property type="nucleotide sequence ID" value="NZ_SDPN01000041.1"/>
</dbReference>
<dbReference type="InterPro" id="IPR008920">
    <property type="entry name" value="TF_FadR/GntR_C"/>
</dbReference>
<accession>A0A4Q2KT58</accession>
<keyword evidence="3" id="KW-0804">Transcription</keyword>
<dbReference type="OrthoDB" id="3172099at2"/>
<evidence type="ECO:0000256" key="3">
    <source>
        <dbReference type="ARBA" id="ARBA00023163"/>
    </source>
</evidence>
<dbReference type="PROSITE" id="PS50949">
    <property type="entry name" value="HTH_GNTR"/>
    <property type="match status" value="1"/>
</dbReference>
<dbReference type="SMART" id="SM00895">
    <property type="entry name" value="FCD"/>
    <property type="match status" value="1"/>
</dbReference>
<dbReference type="PRINTS" id="PR00035">
    <property type="entry name" value="HTHGNTR"/>
</dbReference>
<dbReference type="Gene3D" id="1.20.120.530">
    <property type="entry name" value="GntR ligand-binding domain-like"/>
    <property type="match status" value="1"/>
</dbReference>
<dbReference type="AlphaFoldDB" id="A0A4Q2KT58"/>
<protein>
    <submittedName>
        <fullName evidence="5">FadR family transcriptional regulator</fullName>
    </submittedName>
</protein>
<dbReference type="GO" id="GO:0003700">
    <property type="term" value="F:DNA-binding transcription factor activity"/>
    <property type="evidence" value="ECO:0007669"/>
    <property type="project" value="InterPro"/>
</dbReference>
<proteinExistence type="predicted"/>
<name>A0A4Q2KT58_9MICO</name>
<dbReference type="InterPro" id="IPR011711">
    <property type="entry name" value="GntR_C"/>
</dbReference>
<dbReference type="PANTHER" id="PTHR43537:SF5">
    <property type="entry name" value="UXU OPERON TRANSCRIPTIONAL REGULATOR"/>
    <property type="match status" value="1"/>
</dbReference>
<keyword evidence="2" id="KW-0238">DNA-binding</keyword>
<keyword evidence="6" id="KW-1185">Reference proteome</keyword>
<evidence type="ECO:0000256" key="2">
    <source>
        <dbReference type="ARBA" id="ARBA00023125"/>
    </source>
</evidence>
<evidence type="ECO:0000313" key="5">
    <source>
        <dbReference type="EMBL" id="RXZ67710.1"/>
    </source>
</evidence>
<dbReference type="InterPro" id="IPR000524">
    <property type="entry name" value="Tscrpt_reg_HTH_GntR"/>
</dbReference>
<dbReference type="SMART" id="SM00345">
    <property type="entry name" value="HTH_GNTR"/>
    <property type="match status" value="1"/>
</dbReference>
<dbReference type="Proteomes" id="UP000293865">
    <property type="component" value="Unassembled WGS sequence"/>
</dbReference>
<dbReference type="InterPro" id="IPR036388">
    <property type="entry name" value="WH-like_DNA-bd_sf"/>
</dbReference>
<dbReference type="Pfam" id="PF07729">
    <property type="entry name" value="FCD"/>
    <property type="match status" value="1"/>
</dbReference>
<sequence length="252" mass="26658">MPAFRDDSSAEIAAALGALPSGSAVSVVATQLLDLFTSGSIPPGTRLPPERQLAARLEVGRSAVREALAALEILGIVDVRPGSGTYLRGTVSELLPQSLSWGVLIGQRSTTELLELRSGLEIYVARLAADRLTDEQLAALARHLDRMRASVDDDLKSFVKADLAFHHELATSADNSVLLDLLQIVRSLLRVWVDRAVQDEAKARTALEEHEAVYRALAARDGDSAASAMAAHMATASARLAAAQESDAAGTG</sequence>